<feature type="transmembrane region" description="Helical" evidence="10">
    <location>
        <begin position="357"/>
        <end position="377"/>
    </location>
</feature>
<feature type="transmembrane region" description="Helical" evidence="10">
    <location>
        <begin position="483"/>
        <end position="504"/>
    </location>
</feature>
<feature type="transmembrane region" description="Helical" evidence="10">
    <location>
        <begin position="165"/>
        <end position="185"/>
    </location>
</feature>
<evidence type="ECO:0000313" key="13">
    <source>
        <dbReference type="Proteomes" id="UP000669605"/>
    </source>
</evidence>
<organism evidence="12 13">
    <name type="scientific">Tepidiphilus baoligensis</name>
    <dbReference type="NCBI Taxonomy" id="2698687"/>
    <lineage>
        <taxon>Bacteria</taxon>
        <taxon>Pseudomonadati</taxon>
        <taxon>Pseudomonadota</taxon>
        <taxon>Hydrogenophilia</taxon>
        <taxon>Hydrogenophilales</taxon>
        <taxon>Hydrogenophilaceae</taxon>
        <taxon>Tepidiphilus</taxon>
    </lineage>
</organism>
<feature type="transmembrane region" description="Helical" evidence="10">
    <location>
        <begin position="316"/>
        <end position="337"/>
    </location>
</feature>
<keyword evidence="4 10" id="KW-0133">Cell shape</keyword>
<protein>
    <recommendedName>
        <fullName evidence="10">Probable lipid II flippase MurJ</fullName>
    </recommendedName>
</protein>
<accession>A0ABX1QLW3</accession>
<evidence type="ECO:0000256" key="1">
    <source>
        <dbReference type="ARBA" id="ARBA00004651"/>
    </source>
</evidence>
<comment type="pathway">
    <text evidence="10">Cell wall biogenesis; peptidoglycan biosynthesis.</text>
</comment>
<feature type="transmembrane region" description="Helical" evidence="10">
    <location>
        <begin position="277"/>
        <end position="295"/>
    </location>
</feature>
<feature type="transmembrane region" description="Helical" evidence="10">
    <location>
        <begin position="87"/>
        <end position="114"/>
    </location>
</feature>
<keyword evidence="2 10" id="KW-1003">Cell membrane</keyword>
<dbReference type="RefSeq" id="WP_142805046.1">
    <property type="nucleotide sequence ID" value="NZ_JAAAUB010000009.1"/>
</dbReference>
<dbReference type="HAMAP" id="MF_02078">
    <property type="entry name" value="MurJ_MviN"/>
    <property type="match status" value="1"/>
</dbReference>
<dbReference type="NCBIfam" id="TIGR01695">
    <property type="entry name" value="murJ_mviN"/>
    <property type="match status" value="1"/>
</dbReference>
<dbReference type="PANTHER" id="PTHR47019:SF1">
    <property type="entry name" value="LIPID II FLIPPASE MURJ"/>
    <property type="match status" value="1"/>
</dbReference>
<name>A0ABX1QLW3_9PROT</name>
<keyword evidence="6 10" id="KW-1133">Transmembrane helix</keyword>
<keyword evidence="3 10" id="KW-0812">Transmembrane</keyword>
<evidence type="ECO:0000256" key="11">
    <source>
        <dbReference type="PIRNR" id="PIRNR002869"/>
    </source>
</evidence>
<feature type="transmembrane region" description="Helical" evidence="10">
    <location>
        <begin position="191"/>
        <end position="211"/>
    </location>
</feature>
<feature type="transmembrane region" description="Helical" evidence="10">
    <location>
        <begin position="26"/>
        <end position="45"/>
    </location>
</feature>
<keyword evidence="10 11" id="KW-0961">Cell wall biogenesis/degradation</keyword>
<dbReference type="Proteomes" id="UP000669605">
    <property type="component" value="Unassembled WGS sequence"/>
</dbReference>
<reference evidence="12 13" key="1">
    <citation type="journal article" date="2020" name="Curr. Microbiol.">
        <title>Tepidiphilus baoligensis sp. nov., a Novel Bacterium of the Family Hydrogenophilaceae Isolated from an Oil Reservoir.</title>
        <authorList>
            <person name="Zhang X."/>
            <person name="Wang G."/>
            <person name="Ma X."/>
            <person name="Yu J."/>
            <person name="You J."/>
            <person name="Xue Y."/>
            <person name="Ma Y."/>
        </authorList>
    </citation>
    <scope>NUCLEOTIDE SEQUENCE [LARGE SCALE GENOMIC DNA]</scope>
    <source>
        <strain evidence="12 13">B18-69</strain>
    </source>
</reference>
<feature type="transmembrane region" description="Helical" evidence="10">
    <location>
        <begin position="449"/>
        <end position="471"/>
    </location>
</feature>
<dbReference type="EMBL" id="JAAAUB010000009">
    <property type="protein sequence ID" value="NMH16953.1"/>
    <property type="molecule type" value="Genomic_DNA"/>
</dbReference>
<comment type="similarity">
    <text evidence="9 10 11">Belongs to the MurJ/MviN family.</text>
</comment>
<sequence>MNLLRALATVSGFTLASRILGFVRDLLIAAVFGAGPATDAFFVAFRLPNLLRRLFAEGAFSQAFVPVLGHTRERHGARATQTLIDRIFTLLFTSVSAVTLLGILAAAVLISVSAPGFLAQPETFALAVSLTRITFPYILCMTLVAFSSAILNTWGRFAVPAVTPVALNISFIAFTALVLAGPPLFSVPVKALAWAVLVGGLAQVLIHAVALRRIGIWPRWDWAPRDEGVRRVLRLMAPAVLGVSVAQLSLLINTVFASLLPSGSVSWLYYADRLMEFPAGLLGAALGTILLPSLSRAHARASQADYRALLDWGLRLTVLLTLPAAAGMALLAEPLVSTLFQRGAFGVPDVAATSRALLAYAIGLTPLIAVKILAPGFYAQQNVRTPVQIAVISLVATQAMNVVFVFVLQLAHAGLALSISLAAWLNAALLLRGLWQRNTYRPLPGWGKFLFRVMSATIVLGAIAWIGAQMAGDWPHLPSLERALWLSVLLAACGLAYFGTLYALGMRLAEFRRQGGA</sequence>
<feature type="transmembrane region" description="Helical" evidence="10">
    <location>
        <begin position="134"/>
        <end position="153"/>
    </location>
</feature>
<feature type="transmembrane region" description="Helical" evidence="10">
    <location>
        <begin position="389"/>
        <end position="408"/>
    </location>
</feature>
<evidence type="ECO:0000256" key="9">
    <source>
        <dbReference type="ARBA" id="ARBA00061532"/>
    </source>
</evidence>
<evidence type="ECO:0000256" key="5">
    <source>
        <dbReference type="ARBA" id="ARBA00022984"/>
    </source>
</evidence>
<evidence type="ECO:0000256" key="10">
    <source>
        <dbReference type="HAMAP-Rule" id="MF_02078"/>
    </source>
</evidence>
<evidence type="ECO:0000256" key="4">
    <source>
        <dbReference type="ARBA" id="ARBA00022960"/>
    </source>
</evidence>
<dbReference type="PRINTS" id="PR01806">
    <property type="entry name" value="VIRFACTRMVIN"/>
</dbReference>
<dbReference type="InterPro" id="IPR004268">
    <property type="entry name" value="MurJ"/>
</dbReference>
<comment type="caution">
    <text evidence="12">The sequence shown here is derived from an EMBL/GenBank/DDBJ whole genome shotgun (WGS) entry which is preliminary data.</text>
</comment>
<evidence type="ECO:0000256" key="8">
    <source>
        <dbReference type="ARBA" id="ARBA00060041"/>
    </source>
</evidence>
<dbReference type="CDD" id="cd13123">
    <property type="entry name" value="MATE_MurJ_like"/>
    <property type="match status" value="1"/>
</dbReference>
<evidence type="ECO:0000313" key="12">
    <source>
        <dbReference type="EMBL" id="NMH16953.1"/>
    </source>
</evidence>
<proteinExistence type="inferred from homology"/>
<feature type="transmembrane region" description="Helical" evidence="10">
    <location>
        <begin position="414"/>
        <end position="435"/>
    </location>
</feature>
<gene>
    <name evidence="10 12" type="primary">murJ</name>
    <name evidence="12" type="ORF">GV368_07560</name>
</gene>
<dbReference type="InterPro" id="IPR051050">
    <property type="entry name" value="Lipid_II_flippase_MurJ/MviN"/>
</dbReference>
<evidence type="ECO:0000256" key="6">
    <source>
        <dbReference type="ARBA" id="ARBA00022989"/>
    </source>
</evidence>
<feature type="transmembrane region" description="Helical" evidence="10">
    <location>
        <begin position="232"/>
        <end position="257"/>
    </location>
</feature>
<keyword evidence="13" id="KW-1185">Reference proteome</keyword>
<comment type="function">
    <text evidence="8 10 11">Involved in peptidoglycan biosynthesis. Transports lipid-linked peptidoglycan precursors from the inner to the outer leaflet of the cytoplasmic membrane.</text>
</comment>
<evidence type="ECO:0000256" key="3">
    <source>
        <dbReference type="ARBA" id="ARBA00022692"/>
    </source>
</evidence>
<keyword evidence="5 10" id="KW-0573">Peptidoglycan synthesis</keyword>
<dbReference type="PANTHER" id="PTHR47019">
    <property type="entry name" value="LIPID II FLIPPASE MURJ"/>
    <property type="match status" value="1"/>
</dbReference>
<keyword evidence="10" id="KW-0997">Cell inner membrane</keyword>
<keyword evidence="7 10" id="KW-0472">Membrane</keyword>
<dbReference type="Pfam" id="PF03023">
    <property type="entry name" value="MurJ"/>
    <property type="match status" value="1"/>
</dbReference>
<keyword evidence="10 11" id="KW-0813">Transport</keyword>
<evidence type="ECO:0000256" key="2">
    <source>
        <dbReference type="ARBA" id="ARBA00022475"/>
    </source>
</evidence>
<evidence type="ECO:0000256" key="7">
    <source>
        <dbReference type="ARBA" id="ARBA00023136"/>
    </source>
</evidence>
<comment type="subcellular location">
    <subcellularLocation>
        <location evidence="10">Cell inner membrane</location>
        <topology evidence="10">Multi-pass membrane protein</topology>
    </subcellularLocation>
    <subcellularLocation>
        <location evidence="1">Cell membrane</location>
        <topology evidence="1">Multi-pass membrane protein</topology>
    </subcellularLocation>
</comment>
<dbReference type="PIRSF" id="PIRSF002869">
    <property type="entry name" value="MviN"/>
    <property type="match status" value="1"/>
</dbReference>